<sequence length="57" mass="6259">MSKIKTHTAIPAPVTNLISEQCVNEQYAGTKSSLETNTSRHCKIQAVPPEMCSLQDQ</sequence>
<accession>C4J102</accession>
<reference evidence="1" key="1">
    <citation type="journal article" date="2009" name="PLoS Genet.">
        <title>Sequencing, mapping, and analysis of 27,455 maize full-length cDNAs.</title>
        <authorList>
            <person name="Soderlund C."/>
            <person name="Descour A."/>
            <person name="Kudrna D."/>
            <person name="Bomhoff M."/>
            <person name="Boyd L."/>
            <person name="Currie J."/>
            <person name="Angelova A."/>
            <person name="Collura K."/>
            <person name="Wissotski M."/>
            <person name="Ashley E."/>
            <person name="Morrow D."/>
            <person name="Fernandes J."/>
            <person name="Walbot V."/>
            <person name="Yu Y."/>
        </authorList>
    </citation>
    <scope>NUCLEOTIDE SEQUENCE</scope>
    <source>
        <strain evidence="1">B73</strain>
    </source>
</reference>
<protein>
    <submittedName>
        <fullName evidence="1">Uncharacterized protein</fullName>
    </submittedName>
</protein>
<evidence type="ECO:0000313" key="1">
    <source>
        <dbReference type="EMBL" id="ACR34852.1"/>
    </source>
</evidence>
<organism evidence="1">
    <name type="scientific">Zea mays</name>
    <name type="common">Maize</name>
    <dbReference type="NCBI Taxonomy" id="4577"/>
    <lineage>
        <taxon>Eukaryota</taxon>
        <taxon>Viridiplantae</taxon>
        <taxon>Streptophyta</taxon>
        <taxon>Embryophyta</taxon>
        <taxon>Tracheophyta</taxon>
        <taxon>Spermatophyta</taxon>
        <taxon>Magnoliopsida</taxon>
        <taxon>Liliopsida</taxon>
        <taxon>Poales</taxon>
        <taxon>Poaceae</taxon>
        <taxon>PACMAD clade</taxon>
        <taxon>Panicoideae</taxon>
        <taxon>Andropogonodae</taxon>
        <taxon>Andropogoneae</taxon>
        <taxon>Tripsacinae</taxon>
        <taxon>Zea</taxon>
    </lineage>
</organism>
<reference evidence="1" key="2">
    <citation type="submission" date="2012-06" db="EMBL/GenBank/DDBJ databases">
        <authorList>
            <person name="Yu Y."/>
            <person name="Currie J."/>
            <person name="Lomeli R."/>
            <person name="Angelova A."/>
            <person name="Collura K."/>
            <person name="Wissotski M."/>
            <person name="Campos D."/>
            <person name="Kudrna D."/>
            <person name="Golser W."/>
            <person name="Ashely E."/>
            <person name="Descour A."/>
            <person name="Fernandes J."/>
            <person name="Soderlund C."/>
            <person name="Walbot V."/>
        </authorList>
    </citation>
    <scope>NUCLEOTIDE SEQUENCE</scope>
    <source>
        <strain evidence="1">B73</strain>
    </source>
</reference>
<dbReference type="AlphaFoldDB" id="C4J102"/>
<proteinExistence type="evidence at transcript level"/>
<dbReference type="EMBL" id="BT084499">
    <property type="protein sequence ID" value="ACR34852.1"/>
    <property type="molecule type" value="mRNA"/>
</dbReference>
<name>C4J102_MAIZE</name>